<name>A0ABX2HWP3_9FIRM</name>
<keyword evidence="2" id="KW-1185">Reference proteome</keyword>
<evidence type="ECO:0000313" key="1">
    <source>
        <dbReference type="EMBL" id="NSJ52749.1"/>
    </source>
</evidence>
<reference evidence="1 2" key="1">
    <citation type="journal article" date="2020" name="Cell Host Microbe">
        <title>Functional and Genomic Variation between Human-Derived Isolates of Lachnospiraceae Reveals Inter- and Intra-Species Diversity.</title>
        <authorList>
            <person name="Sorbara M.T."/>
            <person name="Littmann E.R."/>
            <person name="Fontana E."/>
            <person name="Moody T.U."/>
            <person name="Kohout C.E."/>
            <person name="Gjonbalaj M."/>
            <person name="Eaton V."/>
            <person name="Seok R."/>
            <person name="Leiner I.M."/>
            <person name="Pamer E.G."/>
        </authorList>
    </citation>
    <scope>NUCLEOTIDE SEQUENCE [LARGE SCALE GENOMIC DNA]</scope>
    <source>
        <strain evidence="1 2">MSK.1.17</strain>
    </source>
</reference>
<sequence length="190" mass="21830">MRAKLDANEFKRIIDNTKRFVNKDASNELMSWIYLEINAREMIIKATALDGHRVSIEYAKLAEAEKSFNCYIRPGIPKVTRHDDYAELEIRKNRLYVQVGESIIGYVQPEGKFYDVDKVLKNLDSEKKLETIAINAKYLKDALESISPCNGTRKIAEIDVYPPCHPVVIRSGWKGEPDNLKIVLPMNTRD</sequence>
<dbReference type="SUPFAM" id="SSF55979">
    <property type="entry name" value="DNA clamp"/>
    <property type="match status" value="1"/>
</dbReference>
<dbReference type="EMBL" id="JAAITT010000121">
    <property type="protein sequence ID" value="NSJ52749.1"/>
    <property type="molecule type" value="Genomic_DNA"/>
</dbReference>
<comment type="caution">
    <text evidence="1">The sequence shown here is derived from an EMBL/GenBank/DDBJ whole genome shotgun (WGS) entry which is preliminary data.</text>
</comment>
<dbReference type="RefSeq" id="WP_165643255.1">
    <property type="nucleotide sequence ID" value="NZ_JAAITT010000121.1"/>
</dbReference>
<evidence type="ECO:0008006" key="3">
    <source>
        <dbReference type="Google" id="ProtNLM"/>
    </source>
</evidence>
<accession>A0ABX2HWP3</accession>
<organism evidence="1 2">
    <name type="scientific">Enterocloster aldenensis</name>
    <dbReference type="NCBI Taxonomy" id="358742"/>
    <lineage>
        <taxon>Bacteria</taxon>
        <taxon>Bacillati</taxon>
        <taxon>Bacillota</taxon>
        <taxon>Clostridia</taxon>
        <taxon>Lachnospirales</taxon>
        <taxon>Lachnospiraceae</taxon>
        <taxon>Enterocloster</taxon>
    </lineage>
</organism>
<gene>
    <name evidence="1" type="ORF">G5B36_29430</name>
</gene>
<protein>
    <recommendedName>
        <fullName evidence="3">DNA polymerase III beta sliding clamp central domain-containing protein</fullName>
    </recommendedName>
</protein>
<proteinExistence type="predicted"/>
<evidence type="ECO:0000313" key="2">
    <source>
        <dbReference type="Proteomes" id="UP000669239"/>
    </source>
</evidence>
<dbReference type="InterPro" id="IPR046938">
    <property type="entry name" value="DNA_clamp_sf"/>
</dbReference>
<dbReference type="Proteomes" id="UP000669239">
    <property type="component" value="Unassembled WGS sequence"/>
</dbReference>
<dbReference type="Gene3D" id="3.10.150.10">
    <property type="entry name" value="DNA Polymerase III, subunit A, domain 2"/>
    <property type="match status" value="1"/>
</dbReference>